<dbReference type="InterPro" id="IPR036388">
    <property type="entry name" value="WH-like_DNA-bd_sf"/>
</dbReference>
<dbReference type="SUPFAM" id="SSF46785">
    <property type="entry name" value="Winged helix' DNA-binding domain"/>
    <property type="match status" value="1"/>
</dbReference>
<dbReference type="Gene3D" id="1.10.10.10">
    <property type="entry name" value="Winged helix-like DNA-binding domain superfamily/Winged helix DNA-binding domain"/>
    <property type="match status" value="1"/>
</dbReference>
<proteinExistence type="predicted"/>
<keyword evidence="2" id="KW-1185">Reference proteome</keyword>
<dbReference type="Proteomes" id="UP000462055">
    <property type="component" value="Unassembled WGS sequence"/>
</dbReference>
<name>A0A6I4MAF3_9ACTN</name>
<dbReference type="EMBL" id="WBMS02000001">
    <property type="protein sequence ID" value="MVZ99105.1"/>
    <property type="molecule type" value="Genomic_DNA"/>
</dbReference>
<evidence type="ECO:0000313" key="1">
    <source>
        <dbReference type="EMBL" id="MVZ99105.1"/>
    </source>
</evidence>
<dbReference type="AlphaFoldDB" id="A0A6I4MAF3"/>
<reference evidence="1" key="1">
    <citation type="submission" date="2019-12" db="EMBL/GenBank/DDBJ databases">
        <title>Actinomadura physcomitrii sp. nov., a novel actinomycete isolated from moss [Physcomitrium sphaericum (Ludw) Fuernr].</title>
        <authorList>
            <person name="Zhuang X."/>
        </authorList>
    </citation>
    <scope>NUCLEOTIDE SEQUENCE [LARGE SCALE GENOMIC DNA]</scope>
    <source>
        <strain evidence="1">LD22</strain>
    </source>
</reference>
<organism evidence="1 2">
    <name type="scientific">Actinomadura physcomitrii</name>
    <dbReference type="NCBI Taxonomy" id="2650748"/>
    <lineage>
        <taxon>Bacteria</taxon>
        <taxon>Bacillati</taxon>
        <taxon>Actinomycetota</taxon>
        <taxon>Actinomycetes</taxon>
        <taxon>Streptosporangiales</taxon>
        <taxon>Thermomonosporaceae</taxon>
        <taxon>Actinomadura</taxon>
    </lineage>
</organism>
<accession>A0A6I4MAF3</accession>
<protein>
    <submittedName>
        <fullName evidence="1">GntR family transcriptional regulator</fullName>
    </submittedName>
</protein>
<dbReference type="InterPro" id="IPR036390">
    <property type="entry name" value="WH_DNA-bd_sf"/>
</dbReference>
<evidence type="ECO:0000313" key="2">
    <source>
        <dbReference type="Proteomes" id="UP000462055"/>
    </source>
</evidence>
<gene>
    <name evidence="1" type="ORF">F8568_001620</name>
</gene>
<sequence length="34" mass="3590">MSRRTVVAALDILHEKGLVHGVVGRGTFVVEADG</sequence>
<comment type="caution">
    <text evidence="1">The sequence shown here is derived from an EMBL/GenBank/DDBJ whole genome shotgun (WGS) entry which is preliminary data.</text>
</comment>